<reference evidence="1 2" key="1">
    <citation type="submission" date="2009-02" db="EMBL/GenBank/DDBJ databases">
        <title>Draft genome sequence of Clostridium asparagiforme (DSM 15981).</title>
        <authorList>
            <person name="Sudarsanam P."/>
            <person name="Ley R."/>
            <person name="Guruge J."/>
            <person name="Turnbaugh P.J."/>
            <person name="Mahowald M."/>
            <person name="Liep D."/>
            <person name="Gordon J."/>
        </authorList>
    </citation>
    <scope>NUCLEOTIDE SEQUENCE [LARGE SCALE GENOMIC DNA]</scope>
    <source>
        <strain evidence="1 2">DSM 15981</strain>
    </source>
</reference>
<dbReference type="Proteomes" id="UP000004756">
    <property type="component" value="Unassembled WGS sequence"/>
</dbReference>
<name>C0D0G1_9FIRM</name>
<sequence>MELRNFYKTFLFSPFSDGMATRGLRRRFTRFRKKRCGVL</sequence>
<organism evidence="1 2">
    <name type="scientific">[Clostridium] asparagiforme DSM 15981</name>
    <dbReference type="NCBI Taxonomy" id="518636"/>
    <lineage>
        <taxon>Bacteria</taxon>
        <taxon>Bacillati</taxon>
        <taxon>Bacillota</taxon>
        <taxon>Clostridia</taxon>
        <taxon>Lachnospirales</taxon>
        <taxon>Lachnospiraceae</taxon>
        <taxon>Enterocloster</taxon>
    </lineage>
</organism>
<gene>
    <name evidence="1" type="ORF">CLOSTASPAR_02747</name>
</gene>
<evidence type="ECO:0000313" key="2">
    <source>
        <dbReference type="Proteomes" id="UP000004756"/>
    </source>
</evidence>
<dbReference type="AlphaFoldDB" id="C0D0G1"/>
<proteinExistence type="predicted"/>
<evidence type="ECO:0000313" key="1">
    <source>
        <dbReference type="EMBL" id="EEG55188.1"/>
    </source>
</evidence>
<protein>
    <submittedName>
        <fullName evidence="1">Uncharacterized protein</fullName>
    </submittedName>
</protein>
<dbReference type="EMBL" id="ACCJ01000167">
    <property type="protein sequence ID" value="EEG55188.1"/>
    <property type="molecule type" value="Genomic_DNA"/>
</dbReference>
<keyword evidence="2" id="KW-1185">Reference proteome</keyword>
<accession>C0D0G1</accession>
<comment type="caution">
    <text evidence="1">The sequence shown here is derived from an EMBL/GenBank/DDBJ whole genome shotgun (WGS) entry which is preliminary data.</text>
</comment>
<dbReference type="HOGENOM" id="CLU_3307079_0_0_9"/>